<evidence type="ECO:0000256" key="7">
    <source>
        <dbReference type="ARBA" id="ARBA00047508"/>
    </source>
</evidence>
<dbReference type="EMBL" id="BMMK01000007">
    <property type="protein sequence ID" value="GGM49205.1"/>
    <property type="molecule type" value="Genomic_DNA"/>
</dbReference>
<proteinExistence type="inferred from homology"/>
<keyword evidence="5 8" id="KW-0808">Transferase</keyword>
<evidence type="ECO:0000259" key="9">
    <source>
        <dbReference type="Pfam" id="PF00793"/>
    </source>
</evidence>
<accession>A0A8J3C7L1</accession>
<dbReference type="EC" id="2.5.1.54" evidence="8"/>
<organism evidence="10 11">
    <name type="scientific">Longimycelium tulufanense</name>
    <dbReference type="NCBI Taxonomy" id="907463"/>
    <lineage>
        <taxon>Bacteria</taxon>
        <taxon>Bacillati</taxon>
        <taxon>Actinomycetota</taxon>
        <taxon>Actinomycetes</taxon>
        <taxon>Pseudonocardiales</taxon>
        <taxon>Pseudonocardiaceae</taxon>
        <taxon>Longimycelium</taxon>
    </lineage>
</organism>
<dbReference type="NCBIfam" id="TIGR00034">
    <property type="entry name" value="aroFGH"/>
    <property type="match status" value="1"/>
</dbReference>
<evidence type="ECO:0000256" key="6">
    <source>
        <dbReference type="ARBA" id="ARBA00023141"/>
    </source>
</evidence>
<feature type="domain" description="DAHP synthetase I/KDSA" evidence="9">
    <location>
        <begin position="57"/>
        <end position="349"/>
    </location>
</feature>
<evidence type="ECO:0000313" key="10">
    <source>
        <dbReference type="EMBL" id="GGM49205.1"/>
    </source>
</evidence>
<dbReference type="PANTHER" id="PTHR21225:SF12">
    <property type="entry name" value="PHOSPHO-2-DEHYDRO-3-DEOXYHEPTONATE ALDOLASE, TYROSINE-INHIBITED"/>
    <property type="match status" value="1"/>
</dbReference>
<dbReference type="GO" id="GO:0005737">
    <property type="term" value="C:cytoplasm"/>
    <property type="evidence" value="ECO:0007669"/>
    <property type="project" value="TreeGrafter"/>
</dbReference>
<gene>
    <name evidence="10" type="primary">aroF</name>
    <name evidence="10" type="ORF">GCM10012275_20120</name>
</gene>
<dbReference type="Proteomes" id="UP000637578">
    <property type="component" value="Unassembled WGS sequence"/>
</dbReference>
<evidence type="ECO:0000256" key="5">
    <source>
        <dbReference type="ARBA" id="ARBA00022679"/>
    </source>
</evidence>
<reference evidence="10" key="2">
    <citation type="submission" date="2020-09" db="EMBL/GenBank/DDBJ databases">
        <authorList>
            <person name="Sun Q."/>
            <person name="Zhou Y."/>
        </authorList>
    </citation>
    <scope>NUCLEOTIDE SEQUENCE</scope>
    <source>
        <strain evidence="10">CGMCC 4.5737</strain>
    </source>
</reference>
<comment type="caution">
    <text evidence="10">The sequence shown here is derived from an EMBL/GenBank/DDBJ whole genome shotgun (WGS) entry which is preliminary data.</text>
</comment>
<comment type="pathway">
    <text evidence="2 8">Metabolic intermediate biosynthesis; chorismate biosynthesis; chorismate from D-erythrose 4-phosphate and phosphoenolpyruvate: step 1/7.</text>
</comment>
<comment type="catalytic activity">
    <reaction evidence="7 8">
        <text>D-erythrose 4-phosphate + phosphoenolpyruvate + H2O = 7-phospho-2-dehydro-3-deoxy-D-arabino-heptonate + phosphate</text>
        <dbReference type="Rhea" id="RHEA:14717"/>
        <dbReference type="ChEBI" id="CHEBI:15377"/>
        <dbReference type="ChEBI" id="CHEBI:16897"/>
        <dbReference type="ChEBI" id="CHEBI:43474"/>
        <dbReference type="ChEBI" id="CHEBI:58394"/>
        <dbReference type="ChEBI" id="CHEBI:58702"/>
        <dbReference type="EC" id="2.5.1.54"/>
    </reaction>
</comment>
<dbReference type="GO" id="GO:0009423">
    <property type="term" value="P:chorismate biosynthetic process"/>
    <property type="evidence" value="ECO:0007669"/>
    <property type="project" value="UniProtKB-UniPathway"/>
</dbReference>
<dbReference type="PIRSF" id="PIRSF001361">
    <property type="entry name" value="DAHP_synthase"/>
    <property type="match status" value="1"/>
</dbReference>
<keyword evidence="4 8" id="KW-0028">Amino-acid biosynthesis</keyword>
<evidence type="ECO:0000313" key="11">
    <source>
        <dbReference type="Proteomes" id="UP000637578"/>
    </source>
</evidence>
<dbReference type="PANTHER" id="PTHR21225">
    <property type="entry name" value="PHOSPHO-2-DEHYDRO-3-DEOXYHEPTONATE ALDOLASE DAHP SYNTHETASE"/>
    <property type="match status" value="1"/>
</dbReference>
<dbReference type="SUPFAM" id="SSF51569">
    <property type="entry name" value="Aldolase"/>
    <property type="match status" value="1"/>
</dbReference>
<dbReference type="GO" id="GO:0008652">
    <property type="term" value="P:amino acid biosynthetic process"/>
    <property type="evidence" value="ECO:0007669"/>
    <property type="project" value="UniProtKB-KW"/>
</dbReference>
<dbReference type="InterPro" id="IPR006218">
    <property type="entry name" value="DAHP1/KDSA"/>
</dbReference>
<dbReference type="InterPro" id="IPR013785">
    <property type="entry name" value="Aldolase_TIM"/>
</dbReference>
<dbReference type="AlphaFoldDB" id="A0A8J3C7L1"/>
<dbReference type="UniPathway" id="UPA00053">
    <property type="reaction ID" value="UER00084"/>
</dbReference>
<evidence type="ECO:0000256" key="1">
    <source>
        <dbReference type="ARBA" id="ARBA00003726"/>
    </source>
</evidence>
<evidence type="ECO:0000256" key="2">
    <source>
        <dbReference type="ARBA" id="ARBA00004688"/>
    </source>
</evidence>
<dbReference type="NCBIfam" id="NF009395">
    <property type="entry name" value="PRK12755.1"/>
    <property type="match status" value="1"/>
</dbReference>
<dbReference type="GO" id="GO:0003849">
    <property type="term" value="F:3-deoxy-7-phosphoheptulonate synthase activity"/>
    <property type="evidence" value="ECO:0007669"/>
    <property type="project" value="UniProtKB-EC"/>
</dbReference>
<reference evidence="10" key="1">
    <citation type="journal article" date="2014" name="Int. J. Syst. Evol. Microbiol.">
        <title>Complete genome sequence of Corynebacterium casei LMG S-19264T (=DSM 44701T), isolated from a smear-ripened cheese.</title>
        <authorList>
            <consortium name="US DOE Joint Genome Institute (JGI-PGF)"/>
            <person name="Walter F."/>
            <person name="Albersmeier A."/>
            <person name="Kalinowski J."/>
            <person name="Ruckert C."/>
        </authorList>
    </citation>
    <scope>NUCLEOTIDE SEQUENCE</scope>
    <source>
        <strain evidence="10">CGMCC 4.5737</strain>
    </source>
</reference>
<name>A0A8J3C7L1_9PSEU</name>
<sequence>MFREAGNSFLHGKSPNNCTGGRVTVSAVPSATSLADQLAVSGPLARTVLHARHAVTRVLTGLDDRLLAVVGPCSIHDADAALAYALRLRGMAEELADDLLVVMRAYVEKPRSALGWPGLATDPGLDGTFRLGDGLALARKIMLDITTLGLPLACEWLNPALAEYFADLVTWGAIGARTVESQVHRQLASGLPMPVGMKNTTTGSVGPAIDAVRVAAAGHGYAGTGRDGTLTLLRTSGNPHCHVVLRGGIAGPNHTAPKVAEALSALRAAGLAERVVVDASHGNSGKDHERQRLVAGEIADQVAAGAWGIRGVLLESFLRPGRQDPDLGSPLVFGQSVTDPCLGWETTVEALWQLAEATRARRESLAANATGHLDVVGSAST</sequence>
<keyword evidence="6 8" id="KW-0057">Aromatic amino acid biosynthesis</keyword>
<evidence type="ECO:0000256" key="8">
    <source>
        <dbReference type="PIRNR" id="PIRNR001361"/>
    </source>
</evidence>
<dbReference type="Gene3D" id="3.20.20.70">
    <property type="entry name" value="Aldolase class I"/>
    <property type="match status" value="1"/>
</dbReference>
<dbReference type="InterPro" id="IPR006219">
    <property type="entry name" value="DAHP_synth_1"/>
</dbReference>
<protein>
    <recommendedName>
        <fullName evidence="8">Phospho-2-dehydro-3-deoxyheptonate aldolase</fullName>
        <ecNumber evidence="8">2.5.1.54</ecNumber>
    </recommendedName>
</protein>
<dbReference type="Pfam" id="PF00793">
    <property type="entry name" value="DAHP_synth_1"/>
    <property type="match status" value="1"/>
</dbReference>
<comment type="similarity">
    <text evidence="3 8">Belongs to the class-I DAHP synthase family.</text>
</comment>
<keyword evidence="11" id="KW-1185">Reference proteome</keyword>
<evidence type="ECO:0000256" key="3">
    <source>
        <dbReference type="ARBA" id="ARBA00007985"/>
    </source>
</evidence>
<comment type="function">
    <text evidence="1 8">Stereospecific condensation of phosphoenolpyruvate (PEP) and D-erythrose-4-phosphate (E4P) giving rise to 3-deoxy-D-arabino-heptulosonate-7-phosphate (DAHP).</text>
</comment>
<dbReference type="GO" id="GO:0009073">
    <property type="term" value="P:aromatic amino acid family biosynthetic process"/>
    <property type="evidence" value="ECO:0007669"/>
    <property type="project" value="UniProtKB-KW"/>
</dbReference>
<evidence type="ECO:0000256" key="4">
    <source>
        <dbReference type="ARBA" id="ARBA00022605"/>
    </source>
</evidence>